<keyword evidence="5" id="KW-1185">Reference proteome</keyword>
<feature type="region of interest" description="Disordered" evidence="1">
    <location>
        <begin position="160"/>
        <end position="198"/>
    </location>
</feature>
<evidence type="ECO:0000256" key="1">
    <source>
        <dbReference type="SAM" id="MobiDB-lite"/>
    </source>
</evidence>
<dbReference type="AlphaFoldDB" id="A0AAV3SME4"/>
<feature type="domain" description="Phospholipase D-like" evidence="2">
    <location>
        <begin position="55"/>
        <end position="142"/>
    </location>
</feature>
<dbReference type="InterPro" id="IPR025202">
    <property type="entry name" value="PLD-like_dom"/>
</dbReference>
<dbReference type="Proteomes" id="UP000830542">
    <property type="component" value="Chromosome"/>
</dbReference>
<proteinExistence type="predicted"/>
<evidence type="ECO:0000313" key="5">
    <source>
        <dbReference type="Proteomes" id="UP000830542"/>
    </source>
</evidence>
<reference evidence="4" key="2">
    <citation type="submission" date="2022-04" db="EMBL/GenBank/DDBJ databases">
        <title>Sequencing and genomic assembly of Halococcus dombrowskii.</title>
        <authorList>
            <person name="Lim S.W."/>
            <person name="MacLea K.S."/>
        </authorList>
    </citation>
    <scope>NUCLEOTIDE SEQUENCE</scope>
    <source>
        <strain evidence="4">H4</strain>
    </source>
</reference>
<organism evidence="3 6">
    <name type="scientific">Halococcus dombrowskii</name>
    <dbReference type="NCBI Taxonomy" id="179637"/>
    <lineage>
        <taxon>Archaea</taxon>
        <taxon>Methanobacteriati</taxon>
        <taxon>Methanobacteriota</taxon>
        <taxon>Stenosarchaea group</taxon>
        <taxon>Halobacteria</taxon>
        <taxon>Halobacteriales</taxon>
        <taxon>Halococcaceae</taxon>
        <taxon>Halococcus</taxon>
    </lineage>
</organism>
<dbReference type="Proteomes" id="UP001500962">
    <property type="component" value="Unassembled WGS sequence"/>
</dbReference>
<reference evidence="3" key="1">
    <citation type="journal article" date="2014" name="Int. J. Syst. Evol. Microbiol.">
        <title>Complete genome sequence of Corynebacterium casei LMG S-19264T (=DSM 44701T), isolated from a smear-ripened cheese.</title>
        <authorList>
            <consortium name="US DOE Joint Genome Institute (JGI-PGF)"/>
            <person name="Walter F."/>
            <person name="Albersmeier A."/>
            <person name="Kalinowski J."/>
            <person name="Ruckert C."/>
        </authorList>
    </citation>
    <scope>NUCLEOTIDE SEQUENCE</scope>
    <source>
        <strain evidence="3">JCM 12289</strain>
    </source>
</reference>
<gene>
    <name evidence="3" type="ORF">GCM10008985_37110</name>
    <name evidence="4" type="ORF">MUK72_01855</name>
</gene>
<dbReference type="KEGG" id="hdo:MUK72_01855"/>
<evidence type="ECO:0000313" key="4">
    <source>
        <dbReference type="EMBL" id="UOO95466.1"/>
    </source>
</evidence>
<dbReference type="GeneID" id="71760553"/>
<evidence type="ECO:0000313" key="6">
    <source>
        <dbReference type="Proteomes" id="UP001500962"/>
    </source>
</evidence>
<dbReference type="EMBL" id="CP095005">
    <property type="protein sequence ID" value="UOO95466.1"/>
    <property type="molecule type" value="Genomic_DNA"/>
</dbReference>
<dbReference type="Gene3D" id="3.30.870.10">
    <property type="entry name" value="Endonuclease Chain A"/>
    <property type="match status" value="1"/>
</dbReference>
<dbReference type="Pfam" id="PF13091">
    <property type="entry name" value="PLDc_2"/>
    <property type="match status" value="1"/>
</dbReference>
<name>A0AAV3SME4_HALDO</name>
<dbReference type="SUPFAM" id="SSF56024">
    <property type="entry name" value="Phospholipase D/nuclease"/>
    <property type="match status" value="1"/>
</dbReference>
<evidence type="ECO:0000259" key="2">
    <source>
        <dbReference type="Pfam" id="PF13091"/>
    </source>
</evidence>
<dbReference type="RefSeq" id="WP_244703260.1">
    <property type="nucleotide sequence ID" value="NZ_BAAADN010000089.1"/>
</dbReference>
<feature type="compositionally biased region" description="Low complexity" evidence="1">
    <location>
        <begin position="160"/>
        <end position="177"/>
    </location>
</feature>
<evidence type="ECO:0000313" key="3">
    <source>
        <dbReference type="EMBL" id="GAA0477326.1"/>
    </source>
</evidence>
<accession>A0AAV3SME4</accession>
<protein>
    <submittedName>
        <fullName evidence="4">Phospholipase D-like domain-containing protein</fullName>
    </submittedName>
</protein>
<dbReference type="EMBL" id="BAAADN010000089">
    <property type="protein sequence ID" value="GAA0477326.1"/>
    <property type="molecule type" value="Genomic_DNA"/>
</dbReference>
<sequence>MPEIVHHTDESAAGGVSPFDAAIREIVADEEVLFASPYITLDYLDGVLDDTASWRLLTDMEAWLDNYRRSERETIREFVARHPERIRDVRNLHAKAVIGETGALVGSANLARTGLGRRDELGVRFDDPERIVELREWFEGLWTESSPAKLDAIDERIQTSSSIPSSASASSATSIPSESRRVSATIAKSSPEKRTGDGYDRLINRLTKAPCREWAAEHLELMRELIEISGLDDEDKQLVTSVPSSGTEIRLIIGNRVVFGFVGKTGNWTRFIIPDDYENIGELLQSVPRNYDFKGESAPHLPAVTDGLHRARQTLFRKAWIEATLNEIGRYETSPYRNRSHEPAVYRAAVDHDYRKRILDEAFDR</sequence>
<reference evidence="3" key="3">
    <citation type="submission" date="2023-12" db="EMBL/GenBank/DDBJ databases">
        <authorList>
            <person name="Sun Q."/>
            <person name="Inoue M."/>
        </authorList>
    </citation>
    <scope>NUCLEOTIDE SEQUENCE</scope>
    <source>
        <strain evidence="3">JCM 12289</strain>
    </source>
</reference>